<sequence>MKTFTLMLLLIALPGCSNGRFFPGGYSSELAHKCQIDPYSVDCLQPPAILHN</sequence>
<proteinExistence type="predicted"/>
<evidence type="ECO:0000313" key="2">
    <source>
        <dbReference type="Proteomes" id="UP000295804"/>
    </source>
</evidence>
<accession>A0A4R7VF97</accession>
<reference evidence="1 2" key="1">
    <citation type="submission" date="2019-03" db="EMBL/GenBank/DDBJ databases">
        <title>Genomic analyses of the natural microbiome of Caenorhabditis elegans.</title>
        <authorList>
            <person name="Samuel B."/>
        </authorList>
    </citation>
    <scope>NUCLEOTIDE SEQUENCE [LARGE SCALE GENOMIC DNA]</scope>
    <source>
        <strain evidence="1 2">BIGb0525</strain>
    </source>
</reference>
<dbReference type="EMBL" id="SOCQ01000006">
    <property type="protein sequence ID" value="TDV47698.1"/>
    <property type="molecule type" value="Genomic_DNA"/>
</dbReference>
<organism evidence="1 2">
    <name type="scientific">Pseudomonas helmanticensis</name>
    <dbReference type="NCBI Taxonomy" id="1471381"/>
    <lineage>
        <taxon>Bacteria</taxon>
        <taxon>Pseudomonadati</taxon>
        <taxon>Pseudomonadota</taxon>
        <taxon>Gammaproteobacteria</taxon>
        <taxon>Pseudomonadales</taxon>
        <taxon>Pseudomonadaceae</taxon>
        <taxon>Pseudomonas</taxon>
    </lineage>
</organism>
<dbReference type="Proteomes" id="UP000295804">
    <property type="component" value="Unassembled WGS sequence"/>
</dbReference>
<dbReference type="AlphaFoldDB" id="A0A4R7VF97"/>
<gene>
    <name evidence="1" type="ORF">EDF87_106273</name>
</gene>
<name>A0A4R7VF97_9PSED</name>
<protein>
    <submittedName>
        <fullName evidence="1">Uncharacterized protein</fullName>
    </submittedName>
</protein>
<comment type="caution">
    <text evidence="1">The sequence shown here is derived from an EMBL/GenBank/DDBJ whole genome shotgun (WGS) entry which is preliminary data.</text>
</comment>
<evidence type="ECO:0000313" key="1">
    <source>
        <dbReference type="EMBL" id="TDV47698.1"/>
    </source>
</evidence>